<dbReference type="HOGENOM" id="CLU_3109635_0_0_1"/>
<protein>
    <submittedName>
        <fullName evidence="1">Uncharacterized protein</fullName>
    </submittedName>
</protein>
<accession>A0A0E0BKX1</accession>
<dbReference type="AlphaFoldDB" id="A0A0E0BKX1"/>
<evidence type="ECO:0000313" key="1">
    <source>
        <dbReference type="EnsemblPlants" id="OGLUM11G18340.1"/>
    </source>
</evidence>
<keyword evidence="2" id="KW-1185">Reference proteome</keyword>
<reference evidence="1" key="2">
    <citation type="submission" date="2018-05" db="EMBL/GenBank/DDBJ databases">
        <title>OgluRS3 (Oryza glumaepatula Reference Sequence Version 3).</title>
        <authorList>
            <person name="Zhang J."/>
            <person name="Kudrna D."/>
            <person name="Lee S."/>
            <person name="Talag J."/>
            <person name="Welchert J."/>
            <person name="Wing R.A."/>
        </authorList>
    </citation>
    <scope>NUCLEOTIDE SEQUENCE [LARGE SCALE GENOMIC DNA]</scope>
</reference>
<sequence>MWPRPQQQLGNGRPQKVPCEKKSVRHMNFPSPCGGVGLCDRTWILCDGVLC</sequence>
<reference evidence="1" key="1">
    <citation type="submission" date="2015-04" db="UniProtKB">
        <authorList>
            <consortium name="EnsemblPlants"/>
        </authorList>
    </citation>
    <scope>IDENTIFICATION</scope>
</reference>
<name>A0A0E0BKX1_9ORYZ</name>
<organism evidence="1">
    <name type="scientific">Oryza glumipatula</name>
    <dbReference type="NCBI Taxonomy" id="40148"/>
    <lineage>
        <taxon>Eukaryota</taxon>
        <taxon>Viridiplantae</taxon>
        <taxon>Streptophyta</taxon>
        <taxon>Embryophyta</taxon>
        <taxon>Tracheophyta</taxon>
        <taxon>Spermatophyta</taxon>
        <taxon>Magnoliopsida</taxon>
        <taxon>Liliopsida</taxon>
        <taxon>Poales</taxon>
        <taxon>Poaceae</taxon>
        <taxon>BOP clade</taxon>
        <taxon>Oryzoideae</taxon>
        <taxon>Oryzeae</taxon>
        <taxon>Oryzinae</taxon>
        <taxon>Oryza</taxon>
    </lineage>
</organism>
<proteinExistence type="predicted"/>
<dbReference type="Proteomes" id="UP000026961">
    <property type="component" value="Chromosome 11"/>
</dbReference>
<dbReference type="Gramene" id="OGLUM11G18340.1">
    <property type="protein sequence ID" value="OGLUM11G18340.1"/>
    <property type="gene ID" value="OGLUM11G18340"/>
</dbReference>
<evidence type="ECO:0000313" key="2">
    <source>
        <dbReference type="Proteomes" id="UP000026961"/>
    </source>
</evidence>
<dbReference type="EnsemblPlants" id="OGLUM11G18340.1">
    <property type="protein sequence ID" value="OGLUM11G18340.1"/>
    <property type="gene ID" value="OGLUM11G18340"/>
</dbReference>